<keyword evidence="1" id="KW-0472">Membrane</keyword>
<evidence type="ECO:0000313" key="3">
    <source>
        <dbReference type="EMBL" id="PVY43524.1"/>
    </source>
</evidence>
<keyword evidence="4" id="KW-1185">Reference proteome</keyword>
<name>A0A2U1B4A8_9BACT</name>
<evidence type="ECO:0000313" key="5">
    <source>
        <dbReference type="Proteomes" id="UP000576225"/>
    </source>
</evidence>
<comment type="caution">
    <text evidence="3">The sequence shown here is derived from an EMBL/GenBank/DDBJ whole genome shotgun (WGS) entry which is preliminary data.</text>
</comment>
<keyword evidence="1" id="KW-1133">Transmembrane helix</keyword>
<dbReference type="GeneID" id="78294734"/>
<evidence type="ECO:0000256" key="1">
    <source>
        <dbReference type="SAM" id="Phobius"/>
    </source>
</evidence>
<evidence type="ECO:0000313" key="2">
    <source>
        <dbReference type="EMBL" id="NMD85034.1"/>
    </source>
</evidence>
<reference evidence="2 5" key="2">
    <citation type="submission" date="2020-04" db="EMBL/GenBank/DDBJ databases">
        <authorList>
            <person name="Hitch T.C.A."/>
            <person name="Wylensek D."/>
            <person name="Clavel T."/>
        </authorList>
    </citation>
    <scope>NUCLEOTIDE SEQUENCE [LARGE SCALE GENOMIC DNA]</scope>
    <source>
        <strain evidence="2 5">COR2-253-APC-1A</strain>
    </source>
</reference>
<feature type="transmembrane region" description="Helical" evidence="1">
    <location>
        <begin position="12"/>
        <end position="31"/>
    </location>
</feature>
<organism evidence="3 4">
    <name type="scientific">Victivallis vadensis</name>
    <dbReference type="NCBI Taxonomy" id="172901"/>
    <lineage>
        <taxon>Bacteria</taxon>
        <taxon>Pseudomonadati</taxon>
        <taxon>Lentisphaerota</taxon>
        <taxon>Lentisphaeria</taxon>
        <taxon>Victivallales</taxon>
        <taxon>Victivallaceae</taxon>
        <taxon>Victivallis</taxon>
    </lineage>
</organism>
<dbReference type="AlphaFoldDB" id="A0A2U1B4A8"/>
<protein>
    <submittedName>
        <fullName evidence="3">Uncharacterized protein</fullName>
    </submittedName>
</protein>
<dbReference type="Proteomes" id="UP000576225">
    <property type="component" value="Unassembled WGS sequence"/>
</dbReference>
<gene>
    <name evidence="3" type="ORF">C8D82_10850</name>
    <name evidence="2" type="ORF">HF882_00395</name>
</gene>
<accession>A0A2U1B4A8</accession>
<dbReference type="EMBL" id="JABAEW010000001">
    <property type="protein sequence ID" value="NMD85034.1"/>
    <property type="molecule type" value="Genomic_DNA"/>
</dbReference>
<dbReference type="RefSeq" id="WP_116883428.1">
    <property type="nucleotide sequence ID" value="NZ_CABMMC010000014.1"/>
</dbReference>
<keyword evidence="1" id="KW-0812">Transmembrane</keyword>
<reference evidence="3 4" key="1">
    <citation type="submission" date="2018-04" db="EMBL/GenBank/DDBJ databases">
        <title>Genomic Encyclopedia of Type Strains, Phase IV (KMG-IV): sequencing the most valuable type-strain genomes for metagenomic binning, comparative biology and taxonomic classification.</title>
        <authorList>
            <person name="Goeker M."/>
        </authorList>
    </citation>
    <scope>NUCLEOTIDE SEQUENCE [LARGE SCALE GENOMIC DNA]</scope>
    <source>
        <strain evidence="3 4">DSM 14823</strain>
    </source>
</reference>
<evidence type="ECO:0000313" key="4">
    <source>
        <dbReference type="Proteomes" id="UP000245959"/>
    </source>
</evidence>
<dbReference type="Proteomes" id="UP000245959">
    <property type="component" value="Unassembled WGS sequence"/>
</dbReference>
<dbReference type="EMBL" id="QEKH01000008">
    <property type="protein sequence ID" value="PVY43524.1"/>
    <property type="molecule type" value="Genomic_DNA"/>
</dbReference>
<sequence>MYKRRHQIGLPFYLPGAVIAAVPAWLLTNWFHDTKAGTALGPFREFDREILRQLTEKKEKE</sequence>
<proteinExistence type="predicted"/>